<dbReference type="InterPro" id="IPR036873">
    <property type="entry name" value="Rhodanese-like_dom_sf"/>
</dbReference>
<comment type="catalytic activity">
    <reaction evidence="3">
        <text>thiosulfate + hydrogen cyanide = thiocyanate + sulfite + 2 H(+)</text>
        <dbReference type="Rhea" id="RHEA:16881"/>
        <dbReference type="ChEBI" id="CHEBI:15378"/>
        <dbReference type="ChEBI" id="CHEBI:17359"/>
        <dbReference type="ChEBI" id="CHEBI:18022"/>
        <dbReference type="ChEBI" id="CHEBI:18407"/>
        <dbReference type="ChEBI" id="CHEBI:33542"/>
        <dbReference type="EC" id="2.8.1.1"/>
    </reaction>
</comment>
<dbReference type="SUPFAM" id="SSF52821">
    <property type="entry name" value="Rhodanese/Cell cycle control phosphatase"/>
    <property type="match status" value="1"/>
</dbReference>
<dbReference type="InterPro" id="IPR023695">
    <property type="entry name" value="Thiosulf_sulfurTrfase"/>
</dbReference>
<feature type="active site" description="Cysteine persulfide intermediate" evidence="3">
    <location>
        <position position="66"/>
    </location>
</feature>
<dbReference type="InterPro" id="IPR001763">
    <property type="entry name" value="Rhodanese-like_dom"/>
</dbReference>
<evidence type="ECO:0000313" key="5">
    <source>
        <dbReference type="EMBL" id="SMB87684.1"/>
    </source>
</evidence>
<evidence type="ECO:0000256" key="2">
    <source>
        <dbReference type="ARBA" id="ARBA00022679"/>
    </source>
</evidence>
<accession>A0A1W1V3Q1</accession>
<dbReference type="HAMAP" id="MF_01009">
    <property type="entry name" value="Thiosulf_sulfurtr"/>
    <property type="match status" value="1"/>
</dbReference>
<comment type="catalytic activity">
    <reaction evidence="3">
        <text>thiosulfate + [thioredoxin]-dithiol = [thioredoxin]-disulfide + hydrogen sulfide + sulfite + 2 H(+)</text>
        <dbReference type="Rhea" id="RHEA:83859"/>
        <dbReference type="Rhea" id="RHEA-COMP:10698"/>
        <dbReference type="Rhea" id="RHEA-COMP:10700"/>
        <dbReference type="ChEBI" id="CHEBI:15378"/>
        <dbReference type="ChEBI" id="CHEBI:17359"/>
        <dbReference type="ChEBI" id="CHEBI:29919"/>
        <dbReference type="ChEBI" id="CHEBI:29950"/>
        <dbReference type="ChEBI" id="CHEBI:33542"/>
        <dbReference type="ChEBI" id="CHEBI:50058"/>
    </reaction>
</comment>
<dbReference type="RefSeq" id="WP_084257605.1">
    <property type="nucleotide sequence ID" value="NZ_FWWV01000035.1"/>
</dbReference>
<gene>
    <name evidence="3" type="primary">glpE</name>
    <name evidence="5" type="ORF">SAMN05660772_01056</name>
</gene>
<dbReference type="Proteomes" id="UP000192408">
    <property type="component" value="Unassembled WGS sequence"/>
</dbReference>
<keyword evidence="2 3" id="KW-0808">Transferase</keyword>
<dbReference type="GO" id="GO:0005737">
    <property type="term" value="C:cytoplasm"/>
    <property type="evidence" value="ECO:0007669"/>
    <property type="project" value="UniProtKB-SubCell"/>
</dbReference>
<comment type="similarity">
    <text evidence="3">Belongs to the GlpE family.</text>
</comment>
<comment type="function">
    <text evidence="3">Transferase that catalyzes the transfer of sulfur from thiosulfate to thiophilic acceptors such as cyanide or dithiols. May function in a CysM-independent thiosulfate assimilation pathway by catalyzing the conversion of thiosulfate to sulfite, which can then be used for L-cysteine biosynthesis.</text>
</comment>
<sequence length="111" mass="12749">MTTEIETVTPQQAWQKVQDKQAVLLDIRDLKNFSYCRPPQAFHLTNQSYGQFLDRYDYDFPILVMCYHGISSLNVAHFLVEQGFDHVYSVQGGFEGWVRAGLPSESDLDAD</sequence>
<evidence type="ECO:0000259" key="4">
    <source>
        <dbReference type="PROSITE" id="PS50206"/>
    </source>
</evidence>
<proteinExistence type="inferred from homology"/>
<dbReference type="PANTHER" id="PTHR43031:SF6">
    <property type="entry name" value="THIOSULFATE SULFURTRANSFERASE GLPE"/>
    <property type="match status" value="1"/>
</dbReference>
<dbReference type="GO" id="GO:0103041">
    <property type="term" value="F:thiosulfate-thioredoxin sulfurtransferase activity"/>
    <property type="evidence" value="ECO:0007669"/>
    <property type="project" value="RHEA"/>
</dbReference>
<organism evidence="5 6">
    <name type="scientific">Pasteurella testudinis DSM 23072</name>
    <dbReference type="NCBI Taxonomy" id="1122938"/>
    <lineage>
        <taxon>Bacteria</taxon>
        <taxon>Pseudomonadati</taxon>
        <taxon>Pseudomonadota</taxon>
        <taxon>Gammaproteobacteria</taxon>
        <taxon>Pasteurellales</taxon>
        <taxon>Pasteurellaceae</taxon>
        <taxon>Pasteurella</taxon>
    </lineage>
</organism>
<evidence type="ECO:0000256" key="3">
    <source>
        <dbReference type="HAMAP-Rule" id="MF_01009"/>
    </source>
</evidence>
<keyword evidence="6" id="KW-1185">Reference proteome</keyword>
<dbReference type="GO" id="GO:0004792">
    <property type="term" value="F:thiosulfate-cyanide sulfurtransferase activity"/>
    <property type="evidence" value="ECO:0007669"/>
    <property type="project" value="UniProtKB-UniRule"/>
</dbReference>
<dbReference type="STRING" id="1122938.SAMN05660772_01056"/>
<feature type="domain" description="Rhodanese" evidence="4">
    <location>
        <begin position="18"/>
        <end position="106"/>
    </location>
</feature>
<dbReference type="InterPro" id="IPR050229">
    <property type="entry name" value="GlpE_sulfurtransferase"/>
</dbReference>
<evidence type="ECO:0000256" key="1">
    <source>
        <dbReference type="ARBA" id="ARBA00022490"/>
    </source>
</evidence>
<dbReference type="CDD" id="cd01444">
    <property type="entry name" value="GlpE_ST"/>
    <property type="match status" value="1"/>
</dbReference>
<dbReference type="SMART" id="SM00450">
    <property type="entry name" value="RHOD"/>
    <property type="match status" value="1"/>
</dbReference>
<name>A0A1W1V3Q1_9PAST</name>
<dbReference type="NCBIfam" id="NF001195">
    <property type="entry name" value="PRK00162.1"/>
    <property type="match status" value="1"/>
</dbReference>
<dbReference type="AlphaFoldDB" id="A0A1W1V3Q1"/>
<dbReference type="Gene3D" id="3.40.250.10">
    <property type="entry name" value="Rhodanese-like domain"/>
    <property type="match status" value="1"/>
</dbReference>
<reference evidence="6" key="1">
    <citation type="submission" date="2017-04" db="EMBL/GenBank/DDBJ databases">
        <authorList>
            <person name="Varghese N."/>
            <person name="Submissions S."/>
        </authorList>
    </citation>
    <scope>NUCLEOTIDE SEQUENCE [LARGE SCALE GENOMIC DNA]</scope>
    <source>
        <strain evidence="6">DSM 23072</strain>
    </source>
</reference>
<keyword evidence="1 3" id="KW-0963">Cytoplasm</keyword>
<dbReference type="PROSITE" id="PS50206">
    <property type="entry name" value="RHODANESE_3"/>
    <property type="match status" value="1"/>
</dbReference>
<evidence type="ECO:0000313" key="6">
    <source>
        <dbReference type="Proteomes" id="UP000192408"/>
    </source>
</evidence>
<dbReference type="PANTHER" id="PTHR43031">
    <property type="entry name" value="FAD-DEPENDENT OXIDOREDUCTASE"/>
    <property type="match status" value="1"/>
</dbReference>
<dbReference type="EMBL" id="FWWV01000035">
    <property type="protein sequence ID" value="SMB87684.1"/>
    <property type="molecule type" value="Genomic_DNA"/>
</dbReference>
<dbReference type="EC" id="2.8.1.1" evidence="3"/>
<protein>
    <recommendedName>
        <fullName evidence="3">Thiosulfate sulfurtransferase GlpE</fullName>
        <ecNumber evidence="3">2.8.1.1</ecNumber>
    </recommendedName>
</protein>
<comment type="subcellular location">
    <subcellularLocation>
        <location evidence="3">Cytoplasm</location>
    </subcellularLocation>
</comment>
<dbReference type="Pfam" id="PF00581">
    <property type="entry name" value="Rhodanese"/>
    <property type="match status" value="1"/>
</dbReference>